<accession>A0A1W1V5V9</accession>
<reference evidence="3" key="1">
    <citation type="submission" date="2017-04" db="EMBL/GenBank/DDBJ databases">
        <authorList>
            <person name="Varghese N."/>
            <person name="Submissions S."/>
        </authorList>
    </citation>
    <scope>NUCLEOTIDE SEQUENCE [LARGE SCALE GENOMIC DNA]</scope>
    <source>
        <strain evidence="3">DSM 23072</strain>
    </source>
</reference>
<dbReference type="EMBL" id="FWWV01000049">
    <property type="protein sequence ID" value="SMB88550.1"/>
    <property type="molecule type" value="Genomic_DNA"/>
</dbReference>
<keyword evidence="3" id="KW-1185">Reference proteome</keyword>
<dbReference type="STRING" id="1122938.SAMN05660772_02828"/>
<dbReference type="AlphaFoldDB" id="A0A1W1V5V9"/>
<proteinExistence type="predicted"/>
<name>A0A1W1V5V9_9PAST</name>
<organism evidence="2 3">
    <name type="scientific">Pasteurella testudinis DSM 23072</name>
    <dbReference type="NCBI Taxonomy" id="1122938"/>
    <lineage>
        <taxon>Bacteria</taxon>
        <taxon>Pseudomonadati</taxon>
        <taxon>Pseudomonadota</taxon>
        <taxon>Gammaproteobacteria</taxon>
        <taxon>Pasteurellales</taxon>
        <taxon>Pasteurellaceae</taxon>
        <taxon>Pasteurella</taxon>
    </lineage>
</organism>
<keyword evidence="1" id="KW-0175">Coiled coil</keyword>
<evidence type="ECO:0008006" key="4">
    <source>
        <dbReference type="Google" id="ProtNLM"/>
    </source>
</evidence>
<evidence type="ECO:0000313" key="2">
    <source>
        <dbReference type="EMBL" id="SMB88550.1"/>
    </source>
</evidence>
<sequence length="324" mass="36422">MTEPKLELIISTESKVLACNIADFEKQANQFLSTLTQNFETDDDFAAAKEEVKLLKELEDKTRSAIKNAQQGDINQLIEQAEAIAERFRQERLSRDKLVKNKEVEIKERIVTAAFDEIMKVRHSNCDESTISLALEITMPKNKINQRIWESIKRKSTIHTLTAAVNAERGLILAEIMQETARLKSRLKLIPLGSSYLFNDSVKLIAGTDELEPIIAERIEAEKQREAELKAKAEQEALAKAQAEQAAAEKAKQEAEERAKTQAQAATVAKTQKSQLTPTEPVENFVITIRLNNTTRTQAIDTAQSLKTRFGDCVSLNKAKEEKL</sequence>
<dbReference type="RefSeq" id="WP_084257818.1">
    <property type="nucleotide sequence ID" value="NZ_FWWV01000049.1"/>
</dbReference>
<protein>
    <recommendedName>
        <fullName evidence="4">DUF1351 domain-containing protein</fullName>
    </recommendedName>
</protein>
<feature type="coiled-coil region" evidence="1">
    <location>
        <begin position="216"/>
        <end position="265"/>
    </location>
</feature>
<gene>
    <name evidence="2" type="ORF">SAMN05660772_02828</name>
</gene>
<evidence type="ECO:0000256" key="1">
    <source>
        <dbReference type="SAM" id="Coils"/>
    </source>
</evidence>
<dbReference type="Proteomes" id="UP000192408">
    <property type="component" value="Unassembled WGS sequence"/>
</dbReference>
<evidence type="ECO:0000313" key="3">
    <source>
        <dbReference type="Proteomes" id="UP000192408"/>
    </source>
</evidence>